<dbReference type="KEGG" id="vg:26523243"/>
<organism evidence="1 2">
    <name type="scientific">Cronobacter phage PBES 02</name>
    <dbReference type="NCBI Taxonomy" id="1684115"/>
    <lineage>
        <taxon>Viruses</taxon>
        <taxon>Duplodnaviria</taxon>
        <taxon>Heunggongvirae</taxon>
        <taxon>Uroviricota</taxon>
        <taxon>Caudoviricetes</taxon>
        <taxon>Vequintavirinae</taxon>
        <taxon>Certrevirus</taxon>
        <taxon>Certrevirus PBES02</taxon>
    </lineage>
</organism>
<evidence type="ECO:0000313" key="1">
    <source>
        <dbReference type="EMBL" id="AKY03927.1"/>
    </source>
</evidence>
<reference evidence="1 2" key="1">
    <citation type="submission" date="2015-07" db="EMBL/GenBank/DDBJ databases">
        <title>Complete genome of Cronobacter phage PBES 02.</title>
        <authorList>
            <person name="Myung H."/>
        </authorList>
    </citation>
    <scope>NUCLEOTIDE SEQUENCE [LARGE SCALE GENOMIC DNA]</scope>
</reference>
<dbReference type="Proteomes" id="UP000202736">
    <property type="component" value="Segment"/>
</dbReference>
<gene>
    <name evidence="1" type="ORF">ADU18_0023</name>
</gene>
<proteinExistence type="predicted"/>
<accession>A0A0K1YA14</accession>
<dbReference type="RefSeq" id="YP_009188888.1">
    <property type="nucleotide sequence ID" value="NC_028672.1"/>
</dbReference>
<dbReference type="GeneID" id="26523243"/>
<sequence length="87" mass="9842">MLQMNKEVTTQAVTAMSEPPAATGLFLVFASEKYYPQGGFNDFLCVALSLEEARRVIFETNIYLGSYQIVNYKNLEVVEAKEINRLN</sequence>
<keyword evidence="2" id="KW-1185">Reference proteome</keyword>
<protein>
    <submittedName>
        <fullName evidence="1">Uncharacterized protein</fullName>
    </submittedName>
</protein>
<evidence type="ECO:0000313" key="2">
    <source>
        <dbReference type="Proteomes" id="UP000202736"/>
    </source>
</evidence>
<dbReference type="EMBL" id="KT353109">
    <property type="protein sequence ID" value="AKY03927.1"/>
    <property type="molecule type" value="Genomic_DNA"/>
</dbReference>
<name>A0A0K1YA14_9CAUD</name>